<reference evidence="1 2" key="1">
    <citation type="submission" date="2016-11" db="EMBL/GenBank/DDBJ databases">
        <authorList>
            <person name="Varghese N."/>
            <person name="Submissions S."/>
        </authorList>
    </citation>
    <scope>NUCLEOTIDE SEQUENCE [LARGE SCALE GENOMIC DNA]</scope>
    <source>
        <strain evidence="1 2">DSM 1</strain>
    </source>
</reference>
<sequence length="69" mass="7992">MIHVRQVFGMVKNDERFFFIIELGRLLDEYHKCPYKAVKKSIYEDIVLLRHAIGPDSNDMPAGSAKRPS</sequence>
<dbReference type="AlphaFoldDB" id="A0A8B4BSC2"/>
<proteinExistence type="predicted"/>
<evidence type="ECO:0000313" key="2">
    <source>
        <dbReference type="Proteomes" id="UP000184029"/>
    </source>
</evidence>
<name>A0A8B4BSC2_HEYCO</name>
<dbReference type="EMBL" id="FQUB01000003">
    <property type="protein sequence ID" value="SHE27731.1"/>
    <property type="molecule type" value="Genomic_DNA"/>
</dbReference>
<evidence type="ECO:0000313" key="1">
    <source>
        <dbReference type="EMBL" id="SHE27731.1"/>
    </source>
</evidence>
<protein>
    <submittedName>
        <fullName evidence="1">Uncharacterized protein</fullName>
    </submittedName>
</protein>
<accession>A0A8B4BSC2</accession>
<organism evidence="1 2">
    <name type="scientific">Heyndrickxia coagulans DSM 1 = ATCC 7050</name>
    <dbReference type="NCBI Taxonomy" id="1121088"/>
    <lineage>
        <taxon>Bacteria</taxon>
        <taxon>Bacillati</taxon>
        <taxon>Bacillota</taxon>
        <taxon>Bacilli</taxon>
        <taxon>Bacillales</taxon>
        <taxon>Bacillaceae</taxon>
        <taxon>Heyndrickxia</taxon>
    </lineage>
</organism>
<gene>
    <name evidence="1" type="ORF">SAMN02745208_00043</name>
</gene>
<dbReference type="Proteomes" id="UP000184029">
    <property type="component" value="Unassembled WGS sequence"/>
</dbReference>
<comment type="caution">
    <text evidence="1">The sequence shown here is derived from an EMBL/GenBank/DDBJ whole genome shotgun (WGS) entry which is preliminary data.</text>
</comment>